<protein>
    <submittedName>
        <fullName evidence="2">Uncharacterized protein</fullName>
    </submittedName>
</protein>
<evidence type="ECO:0000256" key="1">
    <source>
        <dbReference type="SAM" id="MobiDB-lite"/>
    </source>
</evidence>
<reference evidence="2" key="1">
    <citation type="submission" date="2023-03" db="UniProtKB">
        <authorList>
            <consortium name="EnsemblPlants"/>
        </authorList>
    </citation>
    <scope>IDENTIFICATION</scope>
</reference>
<feature type="compositionally biased region" description="Basic and acidic residues" evidence="1">
    <location>
        <begin position="33"/>
        <end position="43"/>
    </location>
</feature>
<evidence type="ECO:0000313" key="2">
    <source>
        <dbReference type="EnsemblPlants" id="MELO3C022285.2.1"/>
    </source>
</evidence>
<organism evidence="2">
    <name type="scientific">Cucumis melo</name>
    <name type="common">Muskmelon</name>
    <dbReference type="NCBI Taxonomy" id="3656"/>
    <lineage>
        <taxon>Eukaryota</taxon>
        <taxon>Viridiplantae</taxon>
        <taxon>Streptophyta</taxon>
        <taxon>Embryophyta</taxon>
        <taxon>Tracheophyta</taxon>
        <taxon>Spermatophyta</taxon>
        <taxon>Magnoliopsida</taxon>
        <taxon>eudicotyledons</taxon>
        <taxon>Gunneridae</taxon>
        <taxon>Pentapetalae</taxon>
        <taxon>rosids</taxon>
        <taxon>fabids</taxon>
        <taxon>Cucurbitales</taxon>
        <taxon>Cucurbitaceae</taxon>
        <taxon>Benincaseae</taxon>
        <taxon>Cucumis</taxon>
    </lineage>
</organism>
<feature type="region of interest" description="Disordered" evidence="1">
    <location>
        <begin position="19"/>
        <end position="66"/>
    </location>
</feature>
<dbReference type="EnsemblPlants" id="MELO3C022285.2.1">
    <property type="protein sequence ID" value="MELO3C022285.2.1"/>
    <property type="gene ID" value="MELO3C022285.2"/>
</dbReference>
<dbReference type="AlphaFoldDB" id="A0A9I9DRE9"/>
<name>A0A9I9DRE9_CUCME</name>
<feature type="compositionally biased region" description="Basic and acidic residues" evidence="1">
    <location>
        <begin position="56"/>
        <end position="66"/>
    </location>
</feature>
<sequence length="116" mass="13495">MKRLNLKWCQKTWREHHKEARRAELKQANQQSERPKQKIDAKESTAAGQKFLKMTPGEEIHQKEGAEEGLIKVTKRVCVERKKHADLNEVHRESKQVTGRGLDAINYKRIQDSPGL</sequence>
<dbReference type="Gramene" id="MELO3C022285.2.1">
    <property type="protein sequence ID" value="MELO3C022285.2.1"/>
    <property type="gene ID" value="MELO3C022285.2"/>
</dbReference>
<proteinExistence type="predicted"/>
<accession>A0A9I9DRE9</accession>